<feature type="region of interest" description="Disordered" evidence="6">
    <location>
        <begin position="376"/>
        <end position="403"/>
    </location>
</feature>
<protein>
    <submittedName>
        <fullName evidence="9">Agamous-like MADS-box protein AGL103</fullName>
    </submittedName>
</protein>
<evidence type="ECO:0000256" key="4">
    <source>
        <dbReference type="ARBA" id="ARBA00023163"/>
    </source>
</evidence>
<gene>
    <name evidence="9" type="primary">LOC111292489</name>
</gene>
<dbReference type="PROSITE" id="PS50066">
    <property type="entry name" value="MADS_BOX_2"/>
    <property type="match status" value="1"/>
</dbReference>
<dbReference type="Pfam" id="PF00319">
    <property type="entry name" value="SRF-TF"/>
    <property type="match status" value="1"/>
</dbReference>
<accession>A0A6P5YJY9</accession>
<evidence type="ECO:0000313" key="8">
    <source>
        <dbReference type="Proteomes" id="UP000515121"/>
    </source>
</evidence>
<reference evidence="9" key="1">
    <citation type="submission" date="2025-08" db="UniProtKB">
        <authorList>
            <consortium name="RefSeq"/>
        </authorList>
    </citation>
    <scope>IDENTIFICATION</scope>
    <source>
        <tissue evidence="9">Fruit stalk</tissue>
    </source>
</reference>
<dbReference type="AlphaFoldDB" id="A0A6P5YJY9"/>
<dbReference type="Proteomes" id="UP000515121">
    <property type="component" value="Unplaced"/>
</dbReference>
<evidence type="ECO:0000256" key="1">
    <source>
        <dbReference type="ARBA" id="ARBA00004123"/>
    </source>
</evidence>
<dbReference type="GeneID" id="111292489"/>
<keyword evidence="8" id="KW-1185">Reference proteome</keyword>
<feature type="domain" description="MADS-box" evidence="7">
    <location>
        <begin position="66"/>
        <end position="114"/>
    </location>
</feature>
<dbReference type="KEGG" id="dzi:111292489"/>
<proteinExistence type="predicted"/>
<dbReference type="SUPFAM" id="SSF55455">
    <property type="entry name" value="SRF-like"/>
    <property type="match status" value="1"/>
</dbReference>
<evidence type="ECO:0000256" key="2">
    <source>
        <dbReference type="ARBA" id="ARBA00023015"/>
    </source>
</evidence>
<feature type="compositionally biased region" description="Polar residues" evidence="6">
    <location>
        <begin position="376"/>
        <end position="385"/>
    </location>
</feature>
<dbReference type="GO" id="GO:0000987">
    <property type="term" value="F:cis-regulatory region sequence-specific DNA binding"/>
    <property type="evidence" value="ECO:0007669"/>
    <property type="project" value="InterPro"/>
</dbReference>
<dbReference type="RefSeq" id="XP_022740637.1">
    <property type="nucleotide sequence ID" value="XM_022884902.1"/>
</dbReference>
<evidence type="ECO:0000259" key="7">
    <source>
        <dbReference type="PROSITE" id="PS50066"/>
    </source>
</evidence>
<dbReference type="PRINTS" id="PR00404">
    <property type="entry name" value="MADSDOMAIN"/>
</dbReference>
<keyword evidence="2" id="KW-0805">Transcription regulation</keyword>
<evidence type="ECO:0000256" key="3">
    <source>
        <dbReference type="ARBA" id="ARBA00023125"/>
    </source>
</evidence>
<dbReference type="InterPro" id="IPR036879">
    <property type="entry name" value="TF_MADSbox_sf"/>
</dbReference>
<dbReference type="GO" id="GO:0005634">
    <property type="term" value="C:nucleus"/>
    <property type="evidence" value="ECO:0007669"/>
    <property type="project" value="UniProtKB-SubCell"/>
</dbReference>
<keyword evidence="3" id="KW-0238">DNA-binding</keyword>
<evidence type="ECO:0000256" key="6">
    <source>
        <dbReference type="SAM" id="MobiDB-lite"/>
    </source>
</evidence>
<evidence type="ECO:0000256" key="5">
    <source>
        <dbReference type="ARBA" id="ARBA00023242"/>
    </source>
</evidence>
<organism evidence="8 9">
    <name type="scientific">Durio zibethinus</name>
    <name type="common">Durian</name>
    <dbReference type="NCBI Taxonomy" id="66656"/>
    <lineage>
        <taxon>Eukaryota</taxon>
        <taxon>Viridiplantae</taxon>
        <taxon>Streptophyta</taxon>
        <taxon>Embryophyta</taxon>
        <taxon>Tracheophyta</taxon>
        <taxon>Spermatophyta</taxon>
        <taxon>Magnoliopsida</taxon>
        <taxon>eudicotyledons</taxon>
        <taxon>Gunneridae</taxon>
        <taxon>Pentapetalae</taxon>
        <taxon>rosids</taxon>
        <taxon>malvids</taxon>
        <taxon>Malvales</taxon>
        <taxon>Malvaceae</taxon>
        <taxon>Helicteroideae</taxon>
        <taxon>Durio</taxon>
    </lineage>
</organism>
<comment type="subcellular location">
    <subcellularLocation>
        <location evidence="1">Nucleus</location>
    </subcellularLocation>
</comment>
<dbReference type="OrthoDB" id="601557at2759"/>
<keyword evidence="5" id="KW-0539">Nucleus</keyword>
<dbReference type="GO" id="GO:0045944">
    <property type="term" value="P:positive regulation of transcription by RNA polymerase II"/>
    <property type="evidence" value="ECO:0007669"/>
    <property type="project" value="InterPro"/>
</dbReference>
<dbReference type="GO" id="GO:0046983">
    <property type="term" value="F:protein dimerization activity"/>
    <property type="evidence" value="ECO:0007669"/>
    <property type="project" value="InterPro"/>
</dbReference>
<keyword evidence="4" id="KW-0804">Transcription</keyword>
<dbReference type="InterPro" id="IPR002100">
    <property type="entry name" value="TF_MADSbox"/>
</dbReference>
<dbReference type="Gene3D" id="3.40.1810.10">
    <property type="entry name" value="Transcription factor, MADS-box"/>
    <property type="match status" value="1"/>
</dbReference>
<dbReference type="InterPro" id="IPR050142">
    <property type="entry name" value="MADS-box/MEF2_TF"/>
</dbReference>
<dbReference type="CDD" id="cd00266">
    <property type="entry name" value="MADS_SRF_like"/>
    <property type="match status" value="1"/>
</dbReference>
<dbReference type="InterPro" id="IPR033897">
    <property type="entry name" value="SRF-like_MADS-box"/>
</dbReference>
<evidence type="ECO:0000313" key="9">
    <source>
        <dbReference type="RefSeq" id="XP_022740637.1"/>
    </source>
</evidence>
<dbReference type="SMART" id="SM00432">
    <property type="entry name" value="MADS"/>
    <property type="match status" value="1"/>
</dbReference>
<sequence length="403" mass="45731">MGDVCGSRGQPLIVANVKCTEKIICLDNWIILSGETIESLRCKKCSMHLSKFLLKSLFPFFLSSKMGRGKLTMKFITKDKVRVSTYQKRKNGLTKKAQEFSILCGVETCIIIYGPQLKDSPAKLEIWPSDPIKVLNVINKYKAKPLEVRERKCFNVFDFFALRQKKLDDEIFKLRKANIDAKFSTWDDRINNFSVNQIWALLARFDSNLEAANKKIKMIKGKYQTLVEDSKSGMLAGPGTEAIQPRVNLFSQARTCLFQKNLDLEVTSRQQPMSGLNPFNVNMPSYYPFGSSEALRMHPFSLNPTDNSMTLLSRNGSDFTQMDGESSSSITYSSLSPQARYDPGAPMLDNVMFSNPWGVCFYDPFMQPMTPFGQSAMPSFPSQTDKFYRDIGDQYGSKSKKQK</sequence>
<dbReference type="PANTHER" id="PTHR48019">
    <property type="entry name" value="SERUM RESPONSE FACTOR HOMOLOG"/>
    <property type="match status" value="1"/>
</dbReference>
<dbReference type="GO" id="GO:0000981">
    <property type="term" value="F:DNA-binding transcription factor activity, RNA polymerase II-specific"/>
    <property type="evidence" value="ECO:0007669"/>
    <property type="project" value="InterPro"/>
</dbReference>
<name>A0A6P5YJY9_DURZI</name>